<evidence type="ECO:0000256" key="2">
    <source>
        <dbReference type="ARBA" id="ARBA00022748"/>
    </source>
</evidence>
<dbReference type="RefSeq" id="WP_171225587.1">
    <property type="nucleotide sequence ID" value="NZ_CP053085.1"/>
</dbReference>
<evidence type="ECO:0000256" key="4">
    <source>
        <dbReference type="ARBA" id="ARBA00023284"/>
    </source>
</evidence>
<dbReference type="EMBL" id="CP053085">
    <property type="protein sequence ID" value="QJR36152.1"/>
    <property type="molecule type" value="Genomic_DNA"/>
</dbReference>
<dbReference type="PROSITE" id="PS51352">
    <property type="entry name" value="THIOREDOXIN_2"/>
    <property type="match status" value="1"/>
</dbReference>
<evidence type="ECO:0000313" key="6">
    <source>
        <dbReference type="EMBL" id="QJR36152.1"/>
    </source>
</evidence>
<reference evidence="6 7" key="1">
    <citation type="submission" date="2020-05" db="EMBL/GenBank/DDBJ databases">
        <title>Complete genome sequence of Gemmatimonas greenlandica TET16.</title>
        <authorList>
            <person name="Zeng Y."/>
        </authorList>
    </citation>
    <scope>NUCLEOTIDE SEQUENCE [LARGE SCALE GENOMIC DNA]</scope>
    <source>
        <strain evidence="6 7">TET16</strain>
    </source>
</reference>
<dbReference type="AlphaFoldDB" id="A0A6M4ITK6"/>
<dbReference type="InterPro" id="IPR050553">
    <property type="entry name" value="Thioredoxin_ResA/DsbE_sf"/>
</dbReference>
<keyword evidence="2" id="KW-0201">Cytochrome c-type biogenesis</keyword>
<dbReference type="Gene3D" id="3.40.30.10">
    <property type="entry name" value="Glutaredoxin"/>
    <property type="match status" value="1"/>
</dbReference>
<dbReference type="CDD" id="cd02966">
    <property type="entry name" value="TlpA_like_family"/>
    <property type="match status" value="1"/>
</dbReference>
<name>A0A6M4ITK6_9BACT</name>
<comment type="subcellular location">
    <subcellularLocation>
        <location evidence="1">Cell envelope</location>
    </subcellularLocation>
</comment>
<evidence type="ECO:0000259" key="5">
    <source>
        <dbReference type="PROSITE" id="PS51352"/>
    </source>
</evidence>
<dbReference type="Proteomes" id="UP000500938">
    <property type="component" value="Chromosome"/>
</dbReference>
<dbReference type="InterPro" id="IPR036249">
    <property type="entry name" value="Thioredoxin-like_sf"/>
</dbReference>
<keyword evidence="3" id="KW-1015">Disulfide bond</keyword>
<evidence type="ECO:0000313" key="7">
    <source>
        <dbReference type="Proteomes" id="UP000500938"/>
    </source>
</evidence>
<dbReference type="GO" id="GO:0030313">
    <property type="term" value="C:cell envelope"/>
    <property type="evidence" value="ECO:0007669"/>
    <property type="project" value="UniProtKB-SubCell"/>
</dbReference>
<protein>
    <submittedName>
        <fullName evidence="6">TlpA family protein disulfide reductase</fullName>
    </submittedName>
</protein>
<dbReference type="SUPFAM" id="SSF52833">
    <property type="entry name" value="Thioredoxin-like"/>
    <property type="match status" value="1"/>
</dbReference>
<keyword evidence="4" id="KW-0676">Redox-active center</keyword>
<dbReference type="GO" id="GO:0016491">
    <property type="term" value="F:oxidoreductase activity"/>
    <property type="evidence" value="ECO:0007669"/>
    <property type="project" value="InterPro"/>
</dbReference>
<dbReference type="Pfam" id="PF00578">
    <property type="entry name" value="AhpC-TSA"/>
    <property type="match status" value="1"/>
</dbReference>
<gene>
    <name evidence="6" type="ORF">HKW67_11875</name>
</gene>
<sequence length="183" mass="20013">MTAKQQWLVVLGIVAVLVGGAFTASHFLKDELTSISVGSDAPGFAAKTLTATPAMKTLTDYRGEVVLLNIWATWCIPCRTEMPSIEAVHQALGPKGLKVVAVSVDNEGDQQKIRDFAKEFKLTFEMLHDPDGSIQSIYRTTGVPETFVIGRDGVIRKKWIGAEDWNSEGNQRLLTSLLAEPKP</sequence>
<dbReference type="GO" id="GO:0017004">
    <property type="term" value="P:cytochrome complex assembly"/>
    <property type="evidence" value="ECO:0007669"/>
    <property type="project" value="UniProtKB-KW"/>
</dbReference>
<evidence type="ECO:0000256" key="1">
    <source>
        <dbReference type="ARBA" id="ARBA00004196"/>
    </source>
</evidence>
<dbReference type="GO" id="GO:0016209">
    <property type="term" value="F:antioxidant activity"/>
    <property type="evidence" value="ECO:0007669"/>
    <property type="project" value="InterPro"/>
</dbReference>
<organism evidence="6 7">
    <name type="scientific">Gemmatimonas groenlandica</name>
    <dbReference type="NCBI Taxonomy" id="2732249"/>
    <lineage>
        <taxon>Bacteria</taxon>
        <taxon>Pseudomonadati</taxon>
        <taxon>Gemmatimonadota</taxon>
        <taxon>Gemmatimonadia</taxon>
        <taxon>Gemmatimonadales</taxon>
        <taxon>Gemmatimonadaceae</taxon>
        <taxon>Gemmatimonas</taxon>
    </lineage>
</organism>
<dbReference type="InterPro" id="IPR000866">
    <property type="entry name" value="AhpC/TSA"/>
</dbReference>
<keyword evidence="7" id="KW-1185">Reference proteome</keyword>
<dbReference type="InterPro" id="IPR013766">
    <property type="entry name" value="Thioredoxin_domain"/>
</dbReference>
<proteinExistence type="predicted"/>
<dbReference type="KEGG" id="ggr:HKW67_11875"/>
<dbReference type="PANTHER" id="PTHR42852:SF6">
    <property type="entry name" value="THIOL:DISULFIDE INTERCHANGE PROTEIN DSBE"/>
    <property type="match status" value="1"/>
</dbReference>
<accession>A0A6M4ITK6</accession>
<dbReference type="PANTHER" id="PTHR42852">
    <property type="entry name" value="THIOL:DISULFIDE INTERCHANGE PROTEIN DSBE"/>
    <property type="match status" value="1"/>
</dbReference>
<feature type="domain" description="Thioredoxin" evidence="5">
    <location>
        <begin position="35"/>
        <end position="179"/>
    </location>
</feature>
<evidence type="ECO:0000256" key="3">
    <source>
        <dbReference type="ARBA" id="ARBA00023157"/>
    </source>
</evidence>